<dbReference type="InterPro" id="IPR052360">
    <property type="entry name" value="Transcr_Regulatory_Proteins"/>
</dbReference>
<dbReference type="InterPro" id="IPR001138">
    <property type="entry name" value="Zn2Cys6_DnaBD"/>
</dbReference>
<evidence type="ECO:0000313" key="8">
    <source>
        <dbReference type="EMBL" id="KAK4500857.1"/>
    </source>
</evidence>
<organism evidence="8 9">
    <name type="scientific">Zasmidium cellare</name>
    <name type="common">Wine cellar mold</name>
    <name type="synonym">Racodium cellare</name>
    <dbReference type="NCBI Taxonomy" id="395010"/>
    <lineage>
        <taxon>Eukaryota</taxon>
        <taxon>Fungi</taxon>
        <taxon>Dikarya</taxon>
        <taxon>Ascomycota</taxon>
        <taxon>Pezizomycotina</taxon>
        <taxon>Dothideomycetes</taxon>
        <taxon>Dothideomycetidae</taxon>
        <taxon>Mycosphaerellales</taxon>
        <taxon>Mycosphaerellaceae</taxon>
        <taxon>Zasmidium</taxon>
    </lineage>
</organism>
<dbReference type="PANTHER" id="PTHR36206">
    <property type="entry name" value="ASPERCRYPTIN BIOSYNTHESIS CLUSTER-SPECIFIC TRANSCRIPTION REGULATOR ATNN-RELATED"/>
    <property type="match status" value="1"/>
</dbReference>
<keyword evidence="9" id="KW-1185">Reference proteome</keyword>
<evidence type="ECO:0000256" key="1">
    <source>
        <dbReference type="ARBA" id="ARBA00022723"/>
    </source>
</evidence>
<keyword evidence="5" id="KW-0804">Transcription</keyword>
<protein>
    <recommendedName>
        <fullName evidence="7">Zn(2)-C6 fungal-type domain-containing protein</fullName>
    </recommendedName>
</protein>
<gene>
    <name evidence="8" type="ORF">PRZ48_009049</name>
</gene>
<dbReference type="SUPFAM" id="SSF57701">
    <property type="entry name" value="Zn2/Cys6 DNA-binding domain"/>
    <property type="match status" value="1"/>
</dbReference>
<proteinExistence type="predicted"/>
<keyword evidence="2" id="KW-0862">Zinc</keyword>
<dbReference type="EMBL" id="JAXOVC010000006">
    <property type="protein sequence ID" value="KAK4500857.1"/>
    <property type="molecule type" value="Genomic_DNA"/>
</dbReference>
<evidence type="ECO:0000313" key="9">
    <source>
        <dbReference type="Proteomes" id="UP001305779"/>
    </source>
</evidence>
<sequence length="408" mass="46060">MFYLQVSDTFPNPWRNEHLCLRILRIRRVKCDETKPNCNKCVSTGRKCDGYESPFRPFVTEPLGRNMGQQGVMEQVEFLPAEVEIFSRLFSTKTMFDVKLGCEEESKQVLRASLTQAPLRSAIASLKLLRQDLESSFSSLPSFPWRPEGSRQGLQHYIQAMTGLAETLSLPDRTRVPSTLLCCETFISIEQVRGDYGAMVQHILRGLEIMHEYGARPCLTREGRLAPAYSGPLPLIDVFVLKLFLAPCLFKEKPTPVGEDGERLLSLDAGTADTCHHQPLDTKKRKQLGSLATETLVFLNDVRHLKSIQEAVQLLPKKAHLLQSLDEWLFDLNRLQTHPGSTEKEPLAVLFMRVFQQLLRIFLLYALSSSSDLNSPVAIEKGQLLKLAGMVSTRVQAYNAVWRGVENG</sequence>
<dbReference type="CDD" id="cd00067">
    <property type="entry name" value="GAL4"/>
    <property type="match status" value="1"/>
</dbReference>
<comment type="caution">
    <text evidence="8">The sequence shown here is derived from an EMBL/GenBank/DDBJ whole genome shotgun (WGS) entry which is preliminary data.</text>
</comment>
<keyword evidence="1" id="KW-0479">Metal-binding</keyword>
<dbReference type="Gene3D" id="4.10.240.10">
    <property type="entry name" value="Zn(2)-C6 fungal-type DNA-binding domain"/>
    <property type="match status" value="1"/>
</dbReference>
<dbReference type="Proteomes" id="UP001305779">
    <property type="component" value="Unassembled WGS sequence"/>
</dbReference>
<keyword evidence="6" id="KW-0539">Nucleus</keyword>
<evidence type="ECO:0000256" key="4">
    <source>
        <dbReference type="ARBA" id="ARBA00023125"/>
    </source>
</evidence>
<evidence type="ECO:0000259" key="7">
    <source>
        <dbReference type="Pfam" id="PF00172"/>
    </source>
</evidence>
<keyword evidence="3" id="KW-0805">Transcription regulation</keyword>
<accession>A0ABR0EH79</accession>
<reference evidence="8 9" key="1">
    <citation type="journal article" date="2023" name="G3 (Bethesda)">
        <title>A chromosome-level genome assembly of Zasmidium syzygii isolated from banana leaves.</title>
        <authorList>
            <person name="van Westerhoven A.C."/>
            <person name="Mehrabi R."/>
            <person name="Talebi R."/>
            <person name="Steentjes M.B.F."/>
            <person name="Corcolon B."/>
            <person name="Chong P.A."/>
            <person name="Kema G.H.J."/>
            <person name="Seidl M.F."/>
        </authorList>
    </citation>
    <scope>NUCLEOTIDE SEQUENCE [LARGE SCALE GENOMIC DNA]</scope>
    <source>
        <strain evidence="8 9">P124</strain>
    </source>
</reference>
<evidence type="ECO:0000256" key="6">
    <source>
        <dbReference type="ARBA" id="ARBA00023242"/>
    </source>
</evidence>
<dbReference type="PANTHER" id="PTHR36206:SF12">
    <property type="entry name" value="ASPERCRYPTIN BIOSYNTHESIS CLUSTER-SPECIFIC TRANSCRIPTION REGULATOR ATNN-RELATED"/>
    <property type="match status" value="1"/>
</dbReference>
<evidence type="ECO:0000256" key="3">
    <source>
        <dbReference type="ARBA" id="ARBA00023015"/>
    </source>
</evidence>
<evidence type="ECO:0000256" key="5">
    <source>
        <dbReference type="ARBA" id="ARBA00023163"/>
    </source>
</evidence>
<feature type="domain" description="Zn(2)-C6 fungal-type" evidence="7">
    <location>
        <begin position="25"/>
        <end position="54"/>
    </location>
</feature>
<keyword evidence="4" id="KW-0238">DNA-binding</keyword>
<dbReference type="InterPro" id="IPR036864">
    <property type="entry name" value="Zn2-C6_fun-type_DNA-bd_sf"/>
</dbReference>
<name>A0ABR0EH79_ZASCE</name>
<evidence type="ECO:0000256" key="2">
    <source>
        <dbReference type="ARBA" id="ARBA00022833"/>
    </source>
</evidence>
<dbReference type="Pfam" id="PF00172">
    <property type="entry name" value="Zn_clus"/>
    <property type="match status" value="1"/>
</dbReference>